<dbReference type="Proteomes" id="UP000664859">
    <property type="component" value="Unassembled WGS sequence"/>
</dbReference>
<dbReference type="SMART" id="SM00128">
    <property type="entry name" value="IPPc"/>
    <property type="match status" value="1"/>
</dbReference>
<evidence type="ECO:0000256" key="3">
    <source>
        <dbReference type="SAM" id="MobiDB-lite"/>
    </source>
</evidence>
<evidence type="ECO:0000313" key="6">
    <source>
        <dbReference type="Proteomes" id="UP000664859"/>
    </source>
</evidence>
<evidence type="ECO:0000259" key="4">
    <source>
        <dbReference type="PROSITE" id="PS50112"/>
    </source>
</evidence>
<dbReference type="EMBL" id="JAFCMP010000050">
    <property type="protein sequence ID" value="KAG5189456.1"/>
    <property type="molecule type" value="Genomic_DNA"/>
</dbReference>
<feature type="compositionally biased region" description="Pro residues" evidence="3">
    <location>
        <begin position="68"/>
        <end position="78"/>
    </location>
</feature>
<evidence type="ECO:0000256" key="1">
    <source>
        <dbReference type="PROSITE-ProRule" id="PRU00023"/>
    </source>
</evidence>
<dbReference type="InterPro" id="IPR013655">
    <property type="entry name" value="PAS_fold_3"/>
</dbReference>
<dbReference type="OrthoDB" id="193722at2759"/>
<feature type="region of interest" description="Disordered" evidence="3">
    <location>
        <begin position="43"/>
        <end position="86"/>
    </location>
</feature>
<dbReference type="SMART" id="SM00091">
    <property type="entry name" value="PAS"/>
    <property type="match status" value="3"/>
</dbReference>
<dbReference type="SUPFAM" id="SSF56219">
    <property type="entry name" value="DNase I-like"/>
    <property type="match status" value="1"/>
</dbReference>
<dbReference type="InterPro" id="IPR036691">
    <property type="entry name" value="Endo/exonu/phosph_ase_sf"/>
</dbReference>
<dbReference type="PANTHER" id="PTHR11200">
    <property type="entry name" value="INOSITOL 5-PHOSPHATASE"/>
    <property type="match status" value="1"/>
</dbReference>
<dbReference type="Pfam" id="PF08447">
    <property type="entry name" value="PAS_3"/>
    <property type="match status" value="1"/>
</dbReference>
<dbReference type="Gene3D" id="3.60.10.10">
    <property type="entry name" value="Endonuclease/exonuclease/phosphatase"/>
    <property type="match status" value="1"/>
</dbReference>
<dbReference type="Gene3D" id="1.25.40.20">
    <property type="entry name" value="Ankyrin repeat-containing domain"/>
    <property type="match status" value="1"/>
</dbReference>
<evidence type="ECO:0000256" key="2">
    <source>
        <dbReference type="SAM" id="Coils"/>
    </source>
</evidence>
<proteinExistence type="predicted"/>
<keyword evidence="1" id="KW-0040">ANK repeat</keyword>
<dbReference type="Pfam" id="PF22669">
    <property type="entry name" value="Exo_endo_phos2"/>
    <property type="match status" value="1"/>
</dbReference>
<dbReference type="InterPro" id="IPR000300">
    <property type="entry name" value="IPPc"/>
</dbReference>
<dbReference type="NCBIfam" id="TIGR00229">
    <property type="entry name" value="sensory_box"/>
    <property type="match status" value="1"/>
</dbReference>
<dbReference type="SUPFAM" id="SSF48403">
    <property type="entry name" value="Ankyrin repeat"/>
    <property type="match status" value="1"/>
</dbReference>
<sequence>MAAMPAGYATTAEAVQEEPDPLTSLIAANTVTVAASEVVKAVGAASKPDTGSNVAIMDPSAPLSPRAPSSPPPLPPRPGSGAPCACSPHAKAQGWVADLARREGWAEESEEKKQLSLRIFAGTWNIAGEMLSTAEDLEEWLGVDVCPGESPPDLFAIGFQEVIDLSAGNVVADSFLDNQSRTNARRWLELIENYLDIYGKRHGVKYRQLSHKRLLGTYIVVMAEASLACRVTDVQRAHVATGIGGKLGNKGAVAIRMVIAREVTLCFVCCHMCAHRENVLQRNAEYRTVTERRLFRVLAHDALQTRPKYLLASQAEQRMGGLAALSTYAAAAVAAVTAPTSPSRSDDLSASASPPRRVDYSGSGDSGGGTIGILDHDVVVWLGDMNYRIGGTVTSEEVGRMVAAGETEALRELDQLSTEMAAGRAFPQFFEGRLSFDPTYKLIRGTRDFDLRPEKKMRCPSWCDRILWSAPHVCNAGPVQRMSLENYWSSGPYVSDHAPVSALFALTLAYMDNPQQQDRLLAYMDNPQQQDRLMADKLKREWQEWSLAQVEELSLAHSTQSTLCLSPPLTSGYAAVMATATAALASLRIVAAPGVLTVQDIERTAVTSLFVQLIDVPPAGAVAGGGDVPLAYHVCESSRPPWIQLFGASGTLNAPDTASDGLIEVDIDPSKIEFRPRANGGGYLPACAMLVITISDVRTDGGSGVQGNGGAALGTVLYVNSECERVLGHAAAELIGKAVADTVIGEDQDSVLDLLASDYSSSGTTGGVAAVTLRRKHKPTGKAIALDSRWRCQVGSDGHPERHVVVERELGVPSAGVLDGCSDIVMCMDAEAGTILSVSAACYNTLGFKPADMVGHNYYDFMEMASHEKVMKQMAGLKEPGQSLLVEFKRRHRGGKMVIVECAASLAPSGCCGSEPQRRCIVCVERDVTHRWRQMYGAELKRQTREAEARMGAAQLEEARMTMLATRNCDYLFKISPEAAALDVGAPTGIVTAVSPRTATVLGVPAEDIIGRSDMHLIAQEQVVQVNEARGALFAKMRETGGNAGAGELRHTYTRNCSSGRTITVEASYFGLFAAPPQQQSSAAGAASGGSAAAPPALQKVLVMERDVTEAMAREDEVRQLRAALAHAQGAAADLARRLQAAEAAAAHGGGGGSAAGDRDEEARRGSGDTAGEADGGGGAGGGAGGEGGGGGGEDGGSGKKKKRSKPKGRQRRISSKDGPSAGAAAAAAFPMDIVRAPVLERRRPFLVRFLGLNNDDVNASTDCVVPELRYPLVVAAAQNNAFRMSLLLALGADCNIIPPEVGFGALHMAVMSNSMECLALLVASGADLNILAHIDDETATPLAIAAKEGYTDLVKALLEMGADASCRDQDGNTPLHYAVELDHAQIARALLQHGADVMAANAEGFTPATLVERLGATECAEAVREVARRISDACAADLLALNSQPR</sequence>
<protein>
    <recommendedName>
        <fullName evidence="4">PAS domain-containing protein</fullName>
    </recommendedName>
</protein>
<feature type="domain" description="PAS" evidence="4">
    <location>
        <begin position="714"/>
        <end position="762"/>
    </location>
</feature>
<dbReference type="SMART" id="SM00248">
    <property type="entry name" value="ANK"/>
    <property type="match status" value="4"/>
</dbReference>
<feature type="region of interest" description="Disordered" evidence="3">
    <location>
        <begin position="340"/>
        <end position="364"/>
    </location>
</feature>
<feature type="compositionally biased region" description="Gly residues" evidence="3">
    <location>
        <begin position="1174"/>
        <end position="1196"/>
    </location>
</feature>
<dbReference type="GO" id="GO:0046856">
    <property type="term" value="P:phosphatidylinositol dephosphorylation"/>
    <property type="evidence" value="ECO:0007669"/>
    <property type="project" value="InterPro"/>
</dbReference>
<evidence type="ECO:0000313" key="5">
    <source>
        <dbReference type="EMBL" id="KAG5189456.1"/>
    </source>
</evidence>
<feature type="compositionally biased region" description="Basic and acidic residues" evidence="3">
    <location>
        <begin position="1157"/>
        <end position="1167"/>
    </location>
</feature>
<feature type="repeat" description="ANK" evidence="1">
    <location>
        <begin position="1302"/>
        <end position="1334"/>
    </location>
</feature>
<dbReference type="PROSITE" id="PS50088">
    <property type="entry name" value="ANK_REPEAT"/>
    <property type="match status" value="3"/>
</dbReference>
<dbReference type="PROSITE" id="PS50112">
    <property type="entry name" value="PAS"/>
    <property type="match status" value="2"/>
</dbReference>
<name>A0A835Z928_9STRA</name>
<feature type="domain" description="PAS" evidence="4">
    <location>
        <begin position="817"/>
        <end position="881"/>
    </location>
</feature>
<dbReference type="CDD" id="cd00130">
    <property type="entry name" value="PAS"/>
    <property type="match status" value="2"/>
</dbReference>
<dbReference type="InterPro" id="IPR002110">
    <property type="entry name" value="Ankyrin_rpt"/>
</dbReference>
<dbReference type="Gene3D" id="3.30.450.20">
    <property type="entry name" value="PAS domain"/>
    <property type="match status" value="3"/>
</dbReference>
<feature type="repeat" description="ANK" evidence="1">
    <location>
        <begin position="1371"/>
        <end position="1403"/>
    </location>
</feature>
<dbReference type="InterPro" id="IPR036770">
    <property type="entry name" value="Ankyrin_rpt-contain_sf"/>
</dbReference>
<comment type="caution">
    <text evidence="5">The sequence shown here is derived from an EMBL/GenBank/DDBJ whole genome shotgun (WGS) entry which is preliminary data.</text>
</comment>
<accession>A0A835Z928</accession>
<reference evidence="5" key="1">
    <citation type="submission" date="2021-02" db="EMBL/GenBank/DDBJ databases">
        <title>First Annotated Genome of the Yellow-green Alga Tribonema minus.</title>
        <authorList>
            <person name="Mahan K.M."/>
        </authorList>
    </citation>
    <scope>NUCLEOTIDE SEQUENCE</scope>
    <source>
        <strain evidence="5">UTEX B ZZ1240</strain>
    </source>
</reference>
<dbReference type="GO" id="GO:0004439">
    <property type="term" value="F:phosphatidylinositol-4,5-bisphosphate 5-phosphatase activity"/>
    <property type="evidence" value="ECO:0007669"/>
    <property type="project" value="TreeGrafter"/>
</dbReference>
<dbReference type="InterPro" id="IPR000014">
    <property type="entry name" value="PAS"/>
</dbReference>
<organism evidence="5 6">
    <name type="scientific">Tribonema minus</name>
    <dbReference type="NCBI Taxonomy" id="303371"/>
    <lineage>
        <taxon>Eukaryota</taxon>
        <taxon>Sar</taxon>
        <taxon>Stramenopiles</taxon>
        <taxon>Ochrophyta</taxon>
        <taxon>PX clade</taxon>
        <taxon>Xanthophyceae</taxon>
        <taxon>Tribonematales</taxon>
        <taxon>Tribonemataceae</taxon>
        <taxon>Tribonema</taxon>
    </lineage>
</organism>
<keyword evidence="2" id="KW-0175">Coiled coil</keyword>
<dbReference type="Pfam" id="PF12796">
    <property type="entry name" value="Ank_2"/>
    <property type="match status" value="2"/>
</dbReference>
<gene>
    <name evidence="5" type="ORF">JKP88DRAFT_301859</name>
</gene>
<keyword evidence="6" id="KW-1185">Reference proteome</keyword>
<dbReference type="PROSITE" id="PS50297">
    <property type="entry name" value="ANK_REP_REGION"/>
    <property type="match status" value="3"/>
</dbReference>
<feature type="coiled-coil region" evidence="2">
    <location>
        <begin position="1118"/>
        <end position="1145"/>
    </location>
</feature>
<dbReference type="InterPro" id="IPR035965">
    <property type="entry name" value="PAS-like_dom_sf"/>
</dbReference>
<dbReference type="InterPro" id="IPR046985">
    <property type="entry name" value="IP5"/>
</dbReference>
<feature type="compositionally biased region" description="Basic residues" evidence="3">
    <location>
        <begin position="1199"/>
        <end position="1214"/>
    </location>
</feature>
<feature type="repeat" description="ANK" evidence="1">
    <location>
        <begin position="1338"/>
        <end position="1370"/>
    </location>
</feature>
<dbReference type="SUPFAM" id="SSF55785">
    <property type="entry name" value="PYP-like sensor domain (PAS domain)"/>
    <property type="match status" value="2"/>
</dbReference>
<feature type="region of interest" description="Disordered" evidence="3">
    <location>
        <begin position="1147"/>
        <end position="1222"/>
    </location>
</feature>